<keyword evidence="2 5" id="KW-0808">Transferase</keyword>
<gene>
    <name evidence="5" type="primary">prmC</name>
    <name evidence="8" type="ORF">EDC18_106119</name>
</gene>
<dbReference type="GO" id="GO:0032259">
    <property type="term" value="P:methylation"/>
    <property type="evidence" value="ECO:0007669"/>
    <property type="project" value="UniProtKB-KW"/>
</dbReference>
<keyword evidence="1 5" id="KW-0489">Methyltransferase</keyword>
<comment type="caution">
    <text evidence="5">Lacks conserved residue(s) required for the propagation of feature annotation.</text>
</comment>
<reference evidence="8 9" key="1">
    <citation type="submission" date="2019-03" db="EMBL/GenBank/DDBJ databases">
        <title>Genomic Encyclopedia of Type Strains, Phase IV (KMG-IV): sequencing the most valuable type-strain genomes for metagenomic binning, comparative biology and taxonomic classification.</title>
        <authorList>
            <person name="Goeker M."/>
        </authorList>
    </citation>
    <scope>NUCLEOTIDE SEQUENCE [LARGE SCALE GENOMIC DNA]</scope>
    <source>
        <strain evidence="8 9">DSM 24629</strain>
    </source>
</reference>
<dbReference type="HAMAP" id="MF_02126">
    <property type="entry name" value="RF_methyltr_PrmC"/>
    <property type="match status" value="1"/>
</dbReference>
<evidence type="ECO:0000256" key="1">
    <source>
        <dbReference type="ARBA" id="ARBA00022603"/>
    </source>
</evidence>
<dbReference type="PANTHER" id="PTHR18895">
    <property type="entry name" value="HEMK METHYLTRANSFERASE"/>
    <property type="match status" value="1"/>
</dbReference>
<dbReference type="RefSeq" id="WP_132252610.1">
    <property type="nucleotide sequence ID" value="NZ_SMAL01000006.1"/>
</dbReference>
<dbReference type="Proteomes" id="UP000294902">
    <property type="component" value="Unassembled WGS sequence"/>
</dbReference>
<evidence type="ECO:0000256" key="5">
    <source>
        <dbReference type="HAMAP-Rule" id="MF_02126"/>
    </source>
</evidence>
<dbReference type="Pfam" id="PF05175">
    <property type="entry name" value="MTS"/>
    <property type="match status" value="1"/>
</dbReference>
<dbReference type="InterPro" id="IPR002052">
    <property type="entry name" value="DNA_methylase_N6_adenine_CS"/>
</dbReference>
<dbReference type="PANTHER" id="PTHR18895:SF74">
    <property type="entry name" value="MTRF1L RELEASE FACTOR GLUTAMINE METHYLTRANSFERASE"/>
    <property type="match status" value="1"/>
</dbReference>
<feature type="domain" description="Methyltransferase small" evidence="6">
    <location>
        <begin position="107"/>
        <end position="196"/>
    </location>
</feature>
<comment type="caution">
    <text evidence="8">The sequence shown here is derived from an EMBL/GenBank/DDBJ whole genome shotgun (WGS) entry which is preliminary data.</text>
</comment>
<dbReference type="Pfam" id="PF17827">
    <property type="entry name" value="PrmC_N"/>
    <property type="match status" value="1"/>
</dbReference>
<comment type="function">
    <text evidence="5">Methylates the class 1 translation termination release factors RF1/PrfA and RF2/PrfB on the glutamine residue of the universally conserved GGQ motif.</text>
</comment>
<evidence type="ECO:0000256" key="4">
    <source>
        <dbReference type="ARBA" id="ARBA00048391"/>
    </source>
</evidence>
<dbReference type="NCBIfam" id="TIGR03534">
    <property type="entry name" value="RF_mod_PrmC"/>
    <property type="match status" value="1"/>
</dbReference>
<dbReference type="FunFam" id="3.40.50.150:FF:000053">
    <property type="entry name" value="Release factor glutamine methyltransferase"/>
    <property type="match status" value="1"/>
</dbReference>
<dbReference type="InterPro" id="IPR040758">
    <property type="entry name" value="PrmC_N"/>
</dbReference>
<dbReference type="EC" id="2.1.1.297" evidence="5"/>
<proteinExistence type="inferred from homology"/>
<accession>A0A4R3MKH0</accession>
<dbReference type="InterPro" id="IPR050320">
    <property type="entry name" value="N5-glutamine_MTase"/>
</dbReference>
<feature type="binding site" evidence="5">
    <location>
        <begin position="188"/>
        <end position="191"/>
    </location>
    <ligand>
        <name>substrate</name>
    </ligand>
</feature>
<name>A0A4R3MKH0_9FIRM</name>
<feature type="binding site" evidence="5">
    <location>
        <position position="188"/>
    </location>
    <ligand>
        <name>S-adenosyl-L-methionine</name>
        <dbReference type="ChEBI" id="CHEBI:59789"/>
    </ligand>
</feature>
<dbReference type="CDD" id="cd02440">
    <property type="entry name" value="AdoMet_MTases"/>
    <property type="match status" value="1"/>
</dbReference>
<comment type="similarity">
    <text evidence="5">Belongs to the protein N5-glutamine methyltransferase family. PrmC subfamily.</text>
</comment>
<evidence type="ECO:0000259" key="6">
    <source>
        <dbReference type="Pfam" id="PF05175"/>
    </source>
</evidence>
<dbReference type="InterPro" id="IPR019874">
    <property type="entry name" value="RF_methyltr_PrmC"/>
</dbReference>
<feature type="binding site" evidence="5">
    <location>
        <position position="145"/>
    </location>
    <ligand>
        <name>S-adenosyl-L-methionine</name>
        <dbReference type="ChEBI" id="CHEBI:59789"/>
    </ligand>
</feature>
<dbReference type="EMBL" id="SMAL01000006">
    <property type="protein sequence ID" value="TCT14321.1"/>
    <property type="molecule type" value="Genomic_DNA"/>
</dbReference>
<dbReference type="GO" id="GO:0003676">
    <property type="term" value="F:nucleic acid binding"/>
    <property type="evidence" value="ECO:0007669"/>
    <property type="project" value="InterPro"/>
</dbReference>
<sequence length="283" mass="32364">MEKTLQQIYYSGIQLLQNANIDNANYEARLLLEDTLDIDKTQILVYPNTEVSEEDYINYLNKINRRVNKEPIAYIIGYQEFMGLNFKVNPYVLIPRQDTETLIETVLEVCKTKVNPALLDICTGSGCIAISLGVFMKLNTIKGIDISEEALGIAKENAKYHNVKVEFLQSDLLQKLDMDEKFDIIVSNPPYIPTKDINDLMEDVKNFEPELALDGKEDGLYFYRIIAEESRNYLKDKGFLFFEIGYDQGKDVLGILENKGYKNIKVIKDLAGLDRVVYGEIAL</sequence>
<evidence type="ECO:0000256" key="2">
    <source>
        <dbReference type="ARBA" id="ARBA00022679"/>
    </source>
</evidence>
<keyword evidence="3 5" id="KW-0949">S-adenosyl-L-methionine</keyword>
<dbReference type="SUPFAM" id="SSF53335">
    <property type="entry name" value="S-adenosyl-L-methionine-dependent methyltransferases"/>
    <property type="match status" value="1"/>
</dbReference>
<dbReference type="GO" id="GO:0102559">
    <property type="term" value="F:peptide chain release factor N(5)-glutamine methyltransferase activity"/>
    <property type="evidence" value="ECO:0007669"/>
    <property type="project" value="UniProtKB-EC"/>
</dbReference>
<dbReference type="PROSITE" id="PS00092">
    <property type="entry name" value="N6_MTASE"/>
    <property type="match status" value="1"/>
</dbReference>
<dbReference type="InterPro" id="IPR004556">
    <property type="entry name" value="HemK-like"/>
</dbReference>
<dbReference type="InterPro" id="IPR007848">
    <property type="entry name" value="Small_mtfrase_dom"/>
</dbReference>
<dbReference type="Gene3D" id="1.10.8.10">
    <property type="entry name" value="DNA helicase RuvA subunit, C-terminal domain"/>
    <property type="match status" value="1"/>
</dbReference>
<dbReference type="Gene3D" id="3.40.50.150">
    <property type="entry name" value="Vaccinia Virus protein VP39"/>
    <property type="match status" value="1"/>
</dbReference>
<dbReference type="InterPro" id="IPR029063">
    <property type="entry name" value="SAM-dependent_MTases_sf"/>
</dbReference>
<evidence type="ECO:0000256" key="3">
    <source>
        <dbReference type="ARBA" id="ARBA00022691"/>
    </source>
</evidence>
<feature type="domain" description="Release factor glutamine methyltransferase N-terminal" evidence="7">
    <location>
        <begin position="12"/>
        <end position="77"/>
    </location>
</feature>
<dbReference type="NCBIfam" id="TIGR00536">
    <property type="entry name" value="hemK_fam"/>
    <property type="match status" value="1"/>
</dbReference>
<organism evidence="8 9">
    <name type="scientific">Natranaerovirga pectinivora</name>
    <dbReference type="NCBI Taxonomy" id="682400"/>
    <lineage>
        <taxon>Bacteria</taxon>
        <taxon>Bacillati</taxon>
        <taxon>Bacillota</taxon>
        <taxon>Clostridia</taxon>
        <taxon>Lachnospirales</taxon>
        <taxon>Natranaerovirgaceae</taxon>
        <taxon>Natranaerovirga</taxon>
    </lineage>
</organism>
<dbReference type="AlphaFoldDB" id="A0A4R3MKH0"/>
<evidence type="ECO:0000313" key="9">
    <source>
        <dbReference type="Proteomes" id="UP000294902"/>
    </source>
</evidence>
<evidence type="ECO:0000313" key="8">
    <source>
        <dbReference type="EMBL" id="TCT14321.1"/>
    </source>
</evidence>
<dbReference type="OrthoDB" id="9800643at2"/>
<keyword evidence="9" id="KW-1185">Reference proteome</keyword>
<evidence type="ECO:0000259" key="7">
    <source>
        <dbReference type="Pfam" id="PF17827"/>
    </source>
</evidence>
<comment type="catalytic activity">
    <reaction evidence="4 5">
        <text>L-glutaminyl-[peptide chain release factor] + S-adenosyl-L-methionine = N(5)-methyl-L-glutaminyl-[peptide chain release factor] + S-adenosyl-L-homocysteine + H(+)</text>
        <dbReference type="Rhea" id="RHEA:42896"/>
        <dbReference type="Rhea" id="RHEA-COMP:10271"/>
        <dbReference type="Rhea" id="RHEA-COMP:10272"/>
        <dbReference type="ChEBI" id="CHEBI:15378"/>
        <dbReference type="ChEBI" id="CHEBI:30011"/>
        <dbReference type="ChEBI" id="CHEBI:57856"/>
        <dbReference type="ChEBI" id="CHEBI:59789"/>
        <dbReference type="ChEBI" id="CHEBI:61891"/>
        <dbReference type="EC" id="2.1.1.297"/>
    </reaction>
</comment>
<protein>
    <recommendedName>
        <fullName evidence="5">Release factor glutamine methyltransferase</fullName>
        <shortName evidence="5">RF MTase</shortName>
        <ecNumber evidence="5">2.1.1.297</ecNumber>
    </recommendedName>
    <alternativeName>
        <fullName evidence="5">N5-glutamine methyltransferase PrmC</fullName>
    </alternativeName>
    <alternativeName>
        <fullName evidence="5">Protein-(glutamine-N5) MTase PrmC</fullName>
    </alternativeName>
    <alternativeName>
        <fullName evidence="5">Protein-glutamine N-methyltransferase PrmC</fullName>
    </alternativeName>
</protein>